<proteinExistence type="predicted"/>
<dbReference type="EMBL" id="AALMQK010000033">
    <property type="protein sequence ID" value="EDB1935043.1"/>
    <property type="molecule type" value="Genomic_DNA"/>
</dbReference>
<reference evidence="1" key="1">
    <citation type="submission" date="2019-10" db="EMBL/GenBank/DDBJ databases">
        <authorList>
            <person name="Ashton P.M."/>
            <person name="Dallman T."/>
            <person name="Nair S."/>
            <person name="De Pinna E."/>
            <person name="Peters T."/>
            <person name="Grant K."/>
        </authorList>
    </citation>
    <scope>NUCLEOTIDE SEQUENCE</scope>
    <source>
        <strain evidence="1">808196</strain>
    </source>
</reference>
<accession>A0A3V3IID6</accession>
<evidence type="ECO:0000313" key="1">
    <source>
        <dbReference type="EMBL" id="EDB1935043.1"/>
    </source>
</evidence>
<sequence>MITLTKTKRFFMGAFVGALFERNISKTNNKQHVNRGYDSESGTTYSENPAYGWVFAFLGMEIRSPHLWPD</sequence>
<protein>
    <submittedName>
        <fullName evidence="1">Uncharacterized protein</fullName>
    </submittedName>
</protein>
<dbReference type="AlphaFoldDB" id="A0A3V3IID6"/>
<comment type="caution">
    <text evidence="1">The sequence shown here is derived from an EMBL/GenBank/DDBJ whole genome shotgun (WGS) entry which is preliminary data.</text>
</comment>
<name>A0A3V3IID6_SALET</name>
<gene>
    <name evidence="1" type="ORF">F9P26_19210</name>
</gene>
<organism evidence="1">
    <name type="scientific">Salmonella enterica I</name>
    <dbReference type="NCBI Taxonomy" id="59201"/>
    <lineage>
        <taxon>Bacteria</taxon>
        <taxon>Pseudomonadati</taxon>
        <taxon>Pseudomonadota</taxon>
        <taxon>Gammaproteobacteria</taxon>
        <taxon>Enterobacterales</taxon>
        <taxon>Enterobacteriaceae</taxon>
        <taxon>Salmonella</taxon>
    </lineage>
</organism>